<proteinExistence type="predicted"/>
<accession>A0ABY7U4E6</accession>
<reference evidence="2 3" key="1">
    <citation type="submission" date="2020-10" db="EMBL/GenBank/DDBJ databases">
        <title>Complete genome sequence of Corynebacterium massiliense DSM 45435, type strain of Corynebacterium massiliense.</title>
        <authorList>
            <person name="Busche T."/>
            <person name="Kalinowski J."/>
            <person name="Ruckert C."/>
        </authorList>
    </citation>
    <scope>NUCLEOTIDE SEQUENCE [LARGE SCALE GENOMIC DNA]</scope>
    <source>
        <strain evidence="2 3">DSM 45435</strain>
    </source>
</reference>
<gene>
    <name evidence="2" type="ORF">CMASS_00395</name>
</gene>
<keyword evidence="1" id="KW-1133">Transmembrane helix</keyword>
<sequence>MVHMSRLQKFSFATVLFVLAVSFGGGVALGSAHLAVATFLSVSALFLGCIAGLALLSGAIRLDGSPANKALFSLSGLLLTGAMLELALPPLGSLVRVGESMFFAGAALGILAVLMPRPCAATAGRAAADRVRPRAR</sequence>
<feature type="transmembrane region" description="Helical" evidence="1">
    <location>
        <begin position="70"/>
        <end position="88"/>
    </location>
</feature>
<feature type="transmembrane region" description="Helical" evidence="1">
    <location>
        <begin position="34"/>
        <end position="58"/>
    </location>
</feature>
<keyword evidence="1" id="KW-0812">Transmembrane</keyword>
<evidence type="ECO:0000256" key="1">
    <source>
        <dbReference type="SAM" id="Phobius"/>
    </source>
</evidence>
<protein>
    <submittedName>
        <fullName evidence="2">Uncharacterized protein</fullName>
    </submittedName>
</protein>
<evidence type="ECO:0000313" key="2">
    <source>
        <dbReference type="EMBL" id="WCZ31550.1"/>
    </source>
</evidence>
<evidence type="ECO:0000313" key="3">
    <source>
        <dbReference type="Proteomes" id="UP001220064"/>
    </source>
</evidence>
<dbReference type="EMBL" id="CP063189">
    <property type="protein sequence ID" value="WCZ31550.1"/>
    <property type="molecule type" value="Genomic_DNA"/>
</dbReference>
<feature type="transmembrane region" description="Helical" evidence="1">
    <location>
        <begin position="94"/>
        <end position="115"/>
    </location>
</feature>
<organism evidence="2 3">
    <name type="scientific">Corynebacterium massiliense DSM 45435</name>
    <dbReference type="NCBI Taxonomy" id="1121364"/>
    <lineage>
        <taxon>Bacteria</taxon>
        <taxon>Bacillati</taxon>
        <taxon>Actinomycetota</taxon>
        <taxon>Actinomycetes</taxon>
        <taxon>Mycobacteriales</taxon>
        <taxon>Corynebacteriaceae</taxon>
        <taxon>Corynebacterium</taxon>
    </lineage>
</organism>
<keyword evidence="1" id="KW-0472">Membrane</keyword>
<name>A0ABY7U4E6_9CORY</name>
<keyword evidence="3" id="KW-1185">Reference proteome</keyword>
<dbReference type="Proteomes" id="UP001220064">
    <property type="component" value="Chromosome"/>
</dbReference>